<dbReference type="AlphaFoldDB" id="A0A7W8YS44"/>
<organism evidence="2 3">
    <name type="scientific">Pedobacter cryoconitis</name>
    <dbReference type="NCBI Taxonomy" id="188932"/>
    <lineage>
        <taxon>Bacteria</taxon>
        <taxon>Pseudomonadati</taxon>
        <taxon>Bacteroidota</taxon>
        <taxon>Sphingobacteriia</taxon>
        <taxon>Sphingobacteriales</taxon>
        <taxon>Sphingobacteriaceae</taxon>
        <taxon>Pedobacter</taxon>
    </lineage>
</organism>
<dbReference type="GO" id="GO:0043565">
    <property type="term" value="F:sequence-specific DNA binding"/>
    <property type="evidence" value="ECO:0007669"/>
    <property type="project" value="InterPro"/>
</dbReference>
<gene>
    <name evidence="2" type="ORF">HDE69_001857</name>
</gene>
<sequence>MTEIFDNIRKLYRFSLPAECLSPFIEFFSETDLLSAGSSIQDKKFTVKLFPSFTPTIWMNLGSPYQLHNGNRPHQIDERTDVLVLRSQTIERRNAPTDNIFTVKFLPGGFEAIFGISQARIADDVIPLDELIPQKNINQIKKAPDFDTRIKLWETYLLEKKSQNAESHYLITVQRSIGTFIDSSMQLSAMQLANELCMSEKSLNRYFNKVVGTGPKHYFNILRARTSITDFLSEQDCFLPGTYGYYDMSHFYRDVIRFTGTRISESH</sequence>
<evidence type="ECO:0000313" key="2">
    <source>
        <dbReference type="EMBL" id="MBB5620804.1"/>
    </source>
</evidence>
<proteinExistence type="predicted"/>
<evidence type="ECO:0000313" key="3">
    <source>
        <dbReference type="Proteomes" id="UP000537718"/>
    </source>
</evidence>
<dbReference type="RefSeq" id="WP_183866822.1">
    <property type="nucleotide sequence ID" value="NZ_JACHCF010000004.1"/>
</dbReference>
<protein>
    <submittedName>
        <fullName evidence="2">AraC-like DNA-binding protein</fullName>
    </submittedName>
</protein>
<dbReference type="InterPro" id="IPR018060">
    <property type="entry name" value="HTH_AraC"/>
</dbReference>
<dbReference type="Pfam" id="PF12833">
    <property type="entry name" value="HTH_18"/>
    <property type="match status" value="1"/>
</dbReference>
<feature type="domain" description="HTH araC/xylS-type" evidence="1">
    <location>
        <begin position="171"/>
        <end position="267"/>
    </location>
</feature>
<dbReference type="Gene3D" id="1.10.10.60">
    <property type="entry name" value="Homeodomain-like"/>
    <property type="match status" value="1"/>
</dbReference>
<evidence type="ECO:0000259" key="1">
    <source>
        <dbReference type="PROSITE" id="PS01124"/>
    </source>
</evidence>
<keyword evidence="2" id="KW-0238">DNA-binding</keyword>
<comment type="caution">
    <text evidence="2">The sequence shown here is derived from an EMBL/GenBank/DDBJ whole genome shotgun (WGS) entry which is preliminary data.</text>
</comment>
<name>A0A7W8YS44_9SPHI</name>
<dbReference type="Proteomes" id="UP000537718">
    <property type="component" value="Unassembled WGS sequence"/>
</dbReference>
<dbReference type="EMBL" id="JACHCF010000004">
    <property type="protein sequence ID" value="MBB5620804.1"/>
    <property type="molecule type" value="Genomic_DNA"/>
</dbReference>
<dbReference type="SMART" id="SM00342">
    <property type="entry name" value="HTH_ARAC"/>
    <property type="match status" value="1"/>
</dbReference>
<dbReference type="GO" id="GO:0003700">
    <property type="term" value="F:DNA-binding transcription factor activity"/>
    <property type="evidence" value="ECO:0007669"/>
    <property type="project" value="InterPro"/>
</dbReference>
<dbReference type="PROSITE" id="PS01124">
    <property type="entry name" value="HTH_ARAC_FAMILY_2"/>
    <property type="match status" value="1"/>
</dbReference>
<accession>A0A7W8YS44</accession>
<reference evidence="2 3" key="1">
    <citation type="submission" date="2020-08" db="EMBL/GenBank/DDBJ databases">
        <title>Genomic Encyclopedia of Type Strains, Phase IV (KMG-V): Genome sequencing to study the core and pangenomes of soil and plant-associated prokaryotes.</title>
        <authorList>
            <person name="Whitman W."/>
        </authorList>
    </citation>
    <scope>NUCLEOTIDE SEQUENCE [LARGE SCALE GENOMIC DNA]</scope>
    <source>
        <strain evidence="2 3">MP7CTX6</strain>
    </source>
</reference>